<dbReference type="PROSITE" id="PS50157">
    <property type="entry name" value="ZINC_FINGER_C2H2_2"/>
    <property type="match status" value="2"/>
</dbReference>
<keyword evidence="3" id="KW-0677">Repeat</keyword>
<dbReference type="SMART" id="SM00355">
    <property type="entry name" value="ZnF_C2H2"/>
    <property type="match status" value="2"/>
</dbReference>
<dbReference type="InterPro" id="IPR013087">
    <property type="entry name" value="Znf_C2H2_type"/>
</dbReference>
<dbReference type="GO" id="GO:0005634">
    <property type="term" value="C:nucleus"/>
    <property type="evidence" value="ECO:0007669"/>
    <property type="project" value="UniProtKB-SubCell"/>
</dbReference>
<evidence type="ECO:0000256" key="2">
    <source>
        <dbReference type="ARBA" id="ARBA00022723"/>
    </source>
</evidence>
<evidence type="ECO:0000256" key="1">
    <source>
        <dbReference type="ARBA" id="ARBA00004123"/>
    </source>
</evidence>
<dbReference type="AlphaFoldDB" id="A0AAV9PZ49"/>
<dbReference type="GO" id="GO:0000785">
    <property type="term" value="C:chromatin"/>
    <property type="evidence" value="ECO:0007669"/>
    <property type="project" value="TreeGrafter"/>
</dbReference>
<proteinExistence type="predicted"/>
<feature type="compositionally biased region" description="Polar residues" evidence="8">
    <location>
        <begin position="284"/>
        <end position="307"/>
    </location>
</feature>
<reference evidence="10 11" key="1">
    <citation type="submission" date="2023-06" db="EMBL/GenBank/DDBJ databases">
        <title>Black Yeasts Isolated from many extreme environments.</title>
        <authorList>
            <person name="Coleine C."/>
            <person name="Stajich J.E."/>
            <person name="Selbmann L."/>
        </authorList>
    </citation>
    <scope>NUCLEOTIDE SEQUENCE [LARGE SCALE GENOMIC DNA]</scope>
    <source>
        <strain evidence="10 11">CCFEE 5887</strain>
    </source>
</reference>
<keyword evidence="5" id="KW-0862">Zinc</keyword>
<evidence type="ECO:0000313" key="11">
    <source>
        <dbReference type="Proteomes" id="UP001345827"/>
    </source>
</evidence>
<dbReference type="GO" id="GO:0008270">
    <property type="term" value="F:zinc ion binding"/>
    <property type="evidence" value="ECO:0007669"/>
    <property type="project" value="UniProtKB-KW"/>
</dbReference>
<keyword evidence="6" id="KW-0539">Nucleus</keyword>
<dbReference type="InterPro" id="IPR036236">
    <property type="entry name" value="Znf_C2H2_sf"/>
</dbReference>
<dbReference type="Proteomes" id="UP001345827">
    <property type="component" value="Unassembled WGS sequence"/>
</dbReference>
<dbReference type="GO" id="GO:0000978">
    <property type="term" value="F:RNA polymerase II cis-regulatory region sequence-specific DNA binding"/>
    <property type="evidence" value="ECO:0007669"/>
    <property type="project" value="InterPro"/>
</dbReference>
<evidence type="ECO:0000256" key="3">
    <source>
        <dbReference type="ARBA" id="ARBA00022737"/>
    </source>
</evidence>
<name>A0AAV9PZ49_9PEZI</name>
<dbReference type="InterPro" id="IPR051059">
    <property type="entry name" value="VerF-like"/>
</dbReference>
<dbReference type="Pfam" id="PF00096">
    <property type="entry name" value="zf-C2H2"/>
    <property type="match status" value="2"/>
</dbReference>
<comment type="subcellular location">
    <subcellularLocation>
        <location evidence="1">Nucleus</location>
    </subcellularLocation>
</comment>
<comment type="caution">
    <text evidence="10">The sequence shown here is derived from an EMBL/GenBank/DDBJ whole genome shotgun (WGS) entry which is preliminary data.</text>
</comment>
<feature type="domain" description="C2H2-type" evidence="9">
    <location>
        <begin position="49"/>
        <end position="76"/>
    </location>
</feature>
<evidence type="ECO:0000256" key="4">
    <source>
        <dbReference type="ARBA" id="ARBA00022771"/>
    </source>
</evidence>
<sequence length="893" mass="99064">MVMSSSPTALSSVSGASKSFNCTFTGCGKSFTRAEHLRRHALNHDKGQDTCPRCAVVFTRPDLLARHMARHAKKDDEAGGPGLGVLETRKRSTREPDGTVVTRPRKRAPRSNTRSISPKPAHGNTVNDDISYSTETDRGHPISPPPSLHDTPPQGFVVDQTSLVDPQLEAPSGHDTSWFLGDDSAVQTYTDDPSQWSTQTYTTTTISDQMSFDDLFYTDTASSFNIMPFSTNVNWLLDFTTSTELLNESTNSIIAIDPADTQLQHNSTSAFQNTKAVMPLLGGQSRQSAAPPQTNSLNDYSAGNVLQNGDLEDDSSSEMEFALHQSANSIDTTSQQEDLTSHGSSMRLTSRSRQLPLIDEASRGRVLELIAQARPMTIDGLVIDTSSSLLSPPAFQQYSDLFFTRFNVSYPLIHQATFEPSRTEALLLTAILLLGATYDGKEAHQMAVGVHDVLRARIIQHPLFNEQPELWILQTILLVDCFGTSRAGQKQHAMSNMFHGLLINLLRRADCQNVRNSSIEFCHDGSDLDAQWRQAMDAEQRKRLALLCFVWDTQHAVLFSQASCLSAIELRLSLPYDSDTWEAPTAEAWRESCDRNPPSLLFLTVLKAYLNPDVKARPRHLDGFSRVLILHGLMSVSSDLKRRDQISLGIETEAESPQERVRRAYDRWKADFDTFSLDMKLSKGYDAKKFIPFKTATLAMYRAAHIALNVEVLDLQIFAGARQILGKPVTPLDYERSRKIIHTWLTSEATRTIVGRAAWHACRVLRDAIIDLDEGDLTDLFHYPWCLYLATLICWAFHSGGGASPNAASNVKQAAWQAKNLDSKSEMTALISGMGSCTSVEDLNKAAGSYRTQGMIALMVNQLASVRWAAMHEGTKVLKALGRSYCTNSNRDF</sequence>
<evidence type="ECO:0000256" key="8">
    <source>
        <dbReference type="SAM" id="MobiDB-lite"/>
    </source>
</evidence>
<dbReference type="PANTHER" id="PTHR40626:SF18">
    <property type="entry name" value="NICOTINATE CATABOLISM CLUSTER-SPECIFIC TRANSCRIPTION FACTOR"/>
    <property type="match status" value="1"/>
</dbReference>
<feature type="region of interest" description="Disordered" evidence="8">
    <location>
        <begin position="71"/>
        <end position="153"/>
    </location>
</feature>
<feature type="compositionally biased region" description="Basic and acidic residues" evidence="8">
    <location>
        <begin position="87"/>
        <end position="97"/>
    </location>
</feature>
<feature type="domain" description="C2H2-type" evidence="9">
    <location>
        <begin position="20"/>
        <end position="49"/>
    </location>
</feature>
<dbReference type="SUPFAM" id="SSF57667">
    <property type="entry name" value="beta-beta-alpha zinc fingers"/>
    <property type="match status" value="1"/>
</dbReference>
<dbReference type="EMBL" id="JAXLQG010000016">
    <property type="protein sequence ID" value="KAK5531955.1"/>
    <property type="molecule type" value="Genomic_DNA"/>
</dbReference>
<protein>
    <recommendedName>
        <fullName evidence="9">C2H2-type domain-containing protein</fullName>
    </recommendedName>
</protein>
<dbReference type="GO" id="GO:0006351">
    <property type="term" value="P:DNA-templated transcription"/>
    <property type="evidence" value="ECO:0007669"/>
    <property type="project" value="InterPro"/>
</dbReference>
<dbReference type="InterPro" id="IPR007219">
    <property type="entry name" value="XnlR_reg_dom"/>
</dbReference>
<keyword evidence="2" id="KW-0479">Metal-binding</keyword>
<evidence type="ECO:0000259" key="9">
    <source>
        <dbReference type="PROSITE" id="PS50157"/>
    </source>
</evidence>
<evidence type="ECO:0000256" key="7">
    <source>
        <dbReference type="PROSITE-ProRule" id="PRU00042"/>
    </source>
</evidence>
<organism evidence="10 11">
    <name type="scientific">Vermiconidia calcicola</name>
    <dbReference type="NCBI Taxonomy" id="1690605"/>
    <lineage>
        <taxon>Eukaryota</taxon>
        <taxon>Fungi</taxon>
        <taxon>Dikarya</taxon>
        <taxon>Ascomycota</taxon>
        <taxon>Pezizomycotina</taxon>
        <taxon>Dothideomycetes</taxon>
        <taxon>Dothideomycetidae</taxon>
        <taxon>Mycosphaerellales</taxon>
        <taxon>Extremaceae</taxon>
        <taxon>Vermiconidia</taxon>
    </lineage>
</organism>
<feature type="compositionally biased region" description="Polar residues" evidence="8">
    <location>
        <begin position="325"/>
        <end position="347"/>
    </location>
</feature>
<evidence type="ECO:0000313" key="10">
    <source>
        <dbReference type="EMBL" id="KAK5531955.1"/>
    </source>
</evidence>
<evidence type="ECO:0000256" key="5">
    <source>
        <dbReference type="ARBA" id="ARBA00022833"/>
    </source>
</evidence>
<dbReference type="PROSITE" id="PS00028">
    <property type="entry name" value="ZINC_FINGER_C2H2_1"/>
    <property type="match status" value="2"/>
</dbReference>
<dbReference type="CDD" id="cd12148">
    <property type="entry name" value="fungal_TF_MHR"/>
    <property type="match status" value="1"/>
</dbReference>
<dbReference type="Pfam" id="PF04082">
    <property type="entry name" value="Fungal_trans"/>
    <property type="match status" value="1"/>
</dbReference>
<evidence type="ECO:0000256" key="6">
    <source>
        <dbReference type="ARBA" id="ARBA00023242"/>
    </source>
</evidence>
<keyword evidence="4 7" id="KW-0863">Zinc-finger</keyword>
<dbReference type="Gene3D" id="3.30.160.60">
    <property type="entry name" value="Classic Zinc Finger"/>
    <property type="match status" value="1"/>
</dbReference>
<keyword evidence="11" id="KW-1185">Reference proteome</keyword>
<accession>A0AAV9PZ49</accession>
<gene>
    <name evidence="10" type="ORF">LTR25_008285</name>
</gene>
<feature type="region of interest" description="Disordered" evidence="8">
    <location>
        <begin position="283"/>
        <end position="347"/>
    </location>
</feature>
<dbReference type="PANTHER" id="PTHR40626">
    <property type="entry name" value="MIP31509P"/>
    <property type="match status" value="1"/>
</dbReference>
<dbReference type="GO" id="GO:0000981">
    <property type="term" value="F:DNA-binding transcription factor activity, RNA polymerase II-specific"/>
    <property type="evidence" value="ECO:0007669"/>
    <property type="project" value="InterPro"/>
</dbReference>
<feature type="compositionally biased region" description="Polar residues" evidence="8">
    <location>
        <begin position="124"/>
        <end position="134"/>
    </location>
</feature>